<feature type="region of interest" description="Disordered" evidence="1">
    <location>
        <begin position="221"/>
        <end position="276"/>
    </location>
</feature>
<protein>
    <submittedName>
        <fullName evidence="3">Cyclase/dehydrase</fullName>
    </submittedName>
</protein>
<keyword evidence="3" id="KW-0614">Plasmid</keyword>
<keyword evidence="4" id="KW-1185">Reference proteome</keyword>
<dbReference type="Proteomes" id="UP000007718">
    <property type="component" value="Plasmid pDEIPR01"/>
</dbReference>
<feature type="domain" description="Coenzyme Q-binding protein COQ10 START" evidence="2">
    <location>
        <begin position="86"/>
        <end position="211"/>
    </location>
</feature>
<dbReference type="InterPro" id="IPR005031">
    <property type="entry name" value="COQ10_START"/>
</dbReference>
<evidence type="ECO:0000313" key="3">
    <source>
        <dbReference type="EMBL" id="ADY27363.1"/>
    </source>
</evidence>
<dbReference type="KEGG" id="dpt:Deipr_2237"/>
<feature type="compositionally biased region" description="Low complexity" evidence="1">
    <location>
        <begin position="234"/>
        <end position="253"/>
    </location>
</feature>
<dbReference type="Gene3D" id="3.30.530.20">
    <property type="match status" value="1"/>
</dbReference>
<accession>F0RPQ7</accession>
<organism evidence="3 4">
    <name type="scientific">Deinococcus proteolyticus (strain ATCC 35074 / DSM 20540 / JCM 6276 / NBRC 101906 / NCIMB 13154 / VKM Ac-1939 / CCM 2703 / MRP)</name>
    <dbReference type="NCBI Taxonomy" id="693977"/>
    <lineage>
        <taxon>Bacteria</taxon>
        <taxon>Thermotogati</taxon>
        <taxon>Deinococcota</taxon>
        <taxon>Deinococci</taxon>
        <taxon>Deinococcales</taxon>
        <taxon>Deinococcaceae</taxon>
        <taxon>Deinococcus</taxon>
    </lineage>
</organism>
<sequence length="276" mass="29419">MNTKAVPPKKLPGAELPGSERTALGVLGGALMVSGLGQSGVSRLVLLGLGGSLGYMAARGRNPLATALKVDQNDQGEVQVREATTIAKPVDTIYGQWRDLPNLPRIMSHLERVEVLDGRRSRWTAKAPAPMNEVSWEAEITADEPGRRLAWCSLPGSGIENSGEVLFRPAPGDRGTEVIVRLTYRPPGGSFGAVAARLLGEEPAQQLRDDLMRFKREQELGYNPTINGQTSGRADAGQRQPAPAAQPEKPALASKASNPATDKTGETNASDRKGEQ</sequence>
<dbReference type="EMBL" id="CP002537">
    <property type="protein sequence ID" value="ADY27363.1"/>
    <property type="molecule type" value="Genomic_DNA"/>
</dbReference>
<dbReference type="InterPro" id="IPR023393">
    <property type="entry name" value="START-like_dom_sf"/>
</dbReference>
<dbReference type="PANTHER" id="PTHR33824">
    <property type="entry name" value="POLYKETIDE CYCLASE/DEHYDRASE AND LIPID TRANSPORT SUPERFAMILY PROTEIN"/>
    <property type="match status" value="1"/>
</dbReference>
<gene>
    <name evidence="3" type="ordered locus">Deipr_2237</name>
</gene>
<dbReference type="PANTHER" id="PTHR33824:SF7">
    <property type="entry name" value="POLYKETIDE CYCLASE_DEHYDRASE AND LIPID TRANSPORT SUPERFAMILY PROTEIN"/>
    <property type="match status" value="1"/>
</dbReference>
<name>F0RPQ7_DEIPM</name>
<dbReference type="RefSeq" id="WP_013623095.1">
    <property type="nucleotide sequence ID" value="NC_015169.1"/>
</dbReference>
<feature type="compositionally biased region" description="Basic and acidic residues" evidence="1">
    <location>
        <begin position="263"/>
        <end position="276"/>
    </location>
</feature>
<evidence type="ECO:0000259" key="2">
    <source>
        <dbReference type="Pfam" id="PF03364"/>
    </source>
</evidence>
<dbReference type="OrthoDB" id="9797595at2"/>
<geneLocation type="plasmid" evidence="3 4">
    <name>pDEIPR01</name>
</geneLocation>
<dbReference type="HOGENOM" id="CLU_079860_0_0_0"/>
<dbReference type="InterPro" id="IPR047137">
    <property type="entry name" value="ORF3"/>
</dbReference>
<reference evidence="3 4" key="1">
    <citation type="submission" date="2011-02" db="EMBL/GenBank/DDBJ databases">
        <title>The complete sequence of plasmid1 of Deinococcus proteolyticus DSM 20540.</title>
        <authorList>
            <consortium name="US DOE Joint Genome Institute (JGI-PGF)"/>
            <person name="Lucas S."/>
            <person name="Copeland A."/>
            <person name="Lapidus A."/>
            <person name="Bruce D."/>
            <person name="Goodwin L."/>
            <person name="Pitluck S."/>
            <person name="Kyrpides N."/>
            <person name="Mavromatis K."/>
            <person name="Pagani I."/>
            <person name="Ivanova N."/>
            <person name="Ovchinnikova G."/>
            <person name="Zeytun A."/>
            <person name="Detter J.C."/>
            <person name="Han C."/>
            <person name="Land M."/>
            <person name="Hauser L."/>
            <person name="Markowitz V."/>
            <person name="Cheng J.-F."/>
            <person name="Hugenholtz P."/>
            <person name="Woyke T."/>
            <person name="Wu D."/>
            <person name="Pukall R."/>
            <person name="Steenblock K."/>
            <person name="Brambilla E."/>
            <person name="Klenk H.-P."/>
            <person name="Eisen J.A."/>
        </authorList>
    </citation>
    <scope>NUCLEOTIDE SEQUENCE [LARGE SCALE GENOMIC DNA]</scope>
    <source>
        <strain evidence="4">ATCC 35074 / DSM 20540 / JCM 6276 / NBRC 101906 / NCIMB 13154 / VKM Ac-1939 / CCM 2703 / MRP</strain>
        <plasmid evidence="4">Plasmid pDEIPR01</plasmid>
    </source>
</reference>
<proteinExistence type="predicted"/>
<dbReference type="AlphaFoldDB" id="F0RPQ7"/>
<evidence type="ECO:0000256" key="1">
    <source>
        <dbReference type="SAM" id="MobiDB-lite"/>
    </source>
</evidence>
<dbReference type="SUPFAM" id="SSF55961">
    <property type="entry name" value="Bet v1-like"/>
    <property type="match status" value="1"/>
</dbReference>
<dbReference type="Pfam" id="PF03364">
    <property type="entry name" value="Polyketide_cyc"/>
    <property type="match status" value="1"/>
</dbReference>
<evidence type="ECO:0000313" key="4">
    <source>
        <dbReference type="Proteomes" id="UP000007718"/>
    </source>
</evidence>
<dbReference type="CDD" id="cd07817">
    <property type="entry name" value="SRPBCC_8"/>
    <property type="match status" value="1"/>
</dbReference>